<accession>A0A4C1TJ88</accession>
<dbReference type="EMBL" id="BGZK01000057">
    <property type="protein sequence ID" value="GBP13371.1"/>
    <property type="molecule type" value="Genomic_DNA"/>
</dbReference>
<gene>
    <name evidence="1" type="ORF">EVAR_4138_1</name>
</gene>
<organism evidence="1 2">
    <name type="scientific">Eumeta variegata</name>
    <name type="common">Bagworm moth</name>
    <name type="synonym">Eumeta japonica</name>
    <dbReference type="NCBI Taxonomy" id="151549"/>
    <lineage>
        <taxon>Eukaryota</taxon>
        <taxon>Metazoa</taxon>
        <taxon>Ecdysozoa</taxon>
        <taxon>Arthropoda</taxon>
        <taxon>Hexapoda</taxon>
        <taxon>Insecta</taxon>
        <taxon>Pterygota</taxon>
        <taxon>Neoptera</taxon>
        <taxon>Endopterygota</taxon>
        <taxon>Lepidoptera</taxon>
        <taxon>Glossata</taxon>
        <taxon>Ditrysia</taxon>
        <taxon>Tineoidea</taxon>
        <taxon>Psychidae</taxon>
        <taxon>Oiketicinae</taxon>
        <taxon>Eumeta</taxon>
    </lineage>
</organism>
<evidence type="ECO:0000313" key="1">
    <source>
        <dbReference type="EMBL" id="GBP13371.1"/>
    </source>
</evidence>
<dbReference type="AlphaFoldDB" id="A0A4C1TJ88"/>
<name>A0A4C1TJ88_EUMVA</name>
<protein>
    <submittedName>
        <fullName evidence="1">Uncharacterized protein</fullName>
    </submittedName>
</protein>
<proteinExistence type="predicted"/>
<evidence type="ECO:0000313" key="2">
    <source>
        <dbReference type="Proteomes" id="UP000299102"/>
    </source>
</evidence>
<keyword evidence="2" id="KW-1185">Reference proteome</keyword>
<dbReference type="Proteomes" id="UP000299102">
    <property type="component" value="Unassembled WGS sequence"/>
</dbReference>
<reference evidence="1 2" key="1">
    <citation type="journal article" date="2019" name="Commun. Biol.">
        <title>The bagworm genome reveals a unique fibroin gene that provides high tensile strength.</title>
        <authorList>
            <person name="Kono N."/>
            <person name="Nakamura H."/>
            <person name="Ohtoshi R."/>
            <person name="Tomita M."/>
            <person name="Numata K."/>
            <person name="Arakawa K."/>
        </authorList>
    </citation>
    <scope>NUCLEOTIDE SEQUENCE [LARGE SCALE GENOMIC DNA]</scope>
</reference>
<comment type="caution">
    <text evidence="1">The sequence shown here is derived from an EMBL/GenBank/DDBJ whole genome shotgun (WGS) entry which is preliminary data.</text>
</comment>
<sequence>MWSTWLHHKNGPSKLVRYHILTVYTREVTASAVALRPRFVYVFIFFFVQTGTRLRSSASDTVSSAARVRGISTRRSLLGGWTWTQTEALLRFSDLTGCGDFYGARELMDGKQSGIELWR</sequence>